<comment type="caution">
    <text evidence="1">The sequence shown here is derived from an EMBL/GenBank/DDBJ whole genome shotgun (WGS) entry which is preliminary data.</text>
</comment>
<evidence type="ECO:0000313" key="2">
    <source>
        <dbReference type="Proteomes" id="UP000814033"/>
    </source>
</evidence>
<name>A0ACB8RIX2_9AGAM</name>
<reference evidence="1" key="2">
    <citation type="journal article" date="2022" name="New Phytol.">
        <title>Evolutionary transition to the ectomycorrhizal habit in the genomes of a hyperdiverse lineage of mushroom-forming fungi.</title>
        <authorList>
            <person name="Looney B."/>
            <person name="Miyauchi S."/>
            <person name="Morin E."/>
            <person name="Drula E."/>
            <person name="Courty P.E."/>
            <person name="Kohler A."/>
            <person name="Kuo A."/>
            <person name="LaButti K."/>
            <person name="Pangilinan J."/>
            <person name="Lipzen A."/>
            <person name="Riley R."/>
            <person name="Andreopoulos W."/>
            <person name="He G."/>
            <person name="Johnson J."/>
            <person name="Nolan M."/>
            <person name="Tritt A."/>
            <person name="Barry K.W."/>
            <person name="Grigoriev I.V."/>
            <person name="Nagy L.G."/>
            <person name="Hibbett D."/>
            <person name="Henrissat B."/>
            <person name="Matheny P.B."/>
            <person name="Labbe J."/>
            <person name="Martin F.M."/>
        </authorList>
    </citation>
    <scope>NUCLEOTIDE SEQUENCE</scope>
    <source>
        <strain evidence="1">FP105234-sp</strain>
    </source>
</reference>
<protein>
    <submittedName>
        <fullName evidence="1">Uncharacterized protein</fullName>
    </submittedName>
</protein>
<accession>A0ACB8RIX2</accession>
<evidence type="ECO:0000313" key="1">
    <source>
        <dbReference type="EMBL" id="KAI0043545.1"/>
    </source>
</evidence>
<dbReference type="Proteomes" id="UP000814033">
    <property type="component" value="Unassembled WGS sequence"/>
</dbReference>
<gene>
    <name evidence="1" type="ORF">FA95DRAFT_372164</name>
</gene>
<sequence>MEGETDRVTEQYPRRRRPTERVRSAGALLATYWPYSARACSGRKKGRCGVTITGPAMTQLLPAGDGGGGRVAHGPRESHSARATEARLIGRLLGGNRRRRRRDDASWSRPLAKSLTHRGAPALPDHIAAAPSEIWRSCLAVPFPVPSLRPLGCRSHDTHIQTQ</sequence>
<keyword evidence="2" id="KW-1185">Reference proteome</keyword>
<proteinExistence type="predicted"/>
<organism evidence="1 2">
    <name type="scientific">Auriscalpium vulgare</name>
    <dbReference type="NCBI Taxonomy" id="40419"/>
    <lineage>
        <taxon>Eukaryota</taxon>
        <taxon>Fungi</taxon>
        <taxon>Dikarya</taxon>
        <taxon>Basidiomycota</taxon>
        <taxon>Agaricomycotina</taxon>
        <taxon>Agaricomycetes</taxon>
        <taxon>Russulales</taxon>
        <taxon>Auriscalpiaceae</taxon>
        <taxon>Auriscalpium</taxon>
    </lineage>
</organism>
<reference evidence="1" key="1">
    <citation type="submission" date="2021-02" db="EMBL/GenBank/DDBJ databases">
        <authorList>
            <consortium name="DOE Joint Genome Institute"/>
            <person name="Ahrendt S."/>
            <person name="Looney B.P."/>
            <person name="Miyauchi S."/>
            <person name="Morin E."/>
            <person name="Drula E."/>
            <person name="Courty P.E."/>
            <person name="Chicoki N."/>
            <person name="Fauchery L."/>
            <person name="Kohler A."/>
            <person name="Kuo A."/>
            <person name="Labutti K."/>
            <person name="Pangilinan J."/>
            <person name="Lipzen A."/>
            <person name="Riley R."/>
            <person name="Andreopoulos W."/>
            <person name="He G."/>
            <person name="Johnson J."/>
            <person name="Barry K.W."/>
            <person name="Grigoriev I.V."/>
            <person name="Nagy L."/>
            <person name="Hibbett D."/>
            <person name="Henrissat B."/>
            <person name="Matheny P.B."/>
            <person name="Labbe J."/>
            <person name="Martin F."/>
        </authorList>
    </citation>
    <scope>NUCLEOTIDE SEQUENCE</scope>
    <source>
        <strain evidence="1">FP105234-sp</strain>
    </source>
</reference>
<dbReference type="EMBL" id="MU276013">
    <property type="protein sequence ID" value="KAI0043545.1"/>
    <property type="molecule type" value="Genomic_DNA"/>
</dbReference>